<proteinExistence type="predicted"/>
<gene>
    <name evidence="1" type="ordered locus">Desor_1737</name>
</gene>
<evidence type="ECO:0000313" key="1">
    <source>
        <dbReference type="EMBL" id="AET67376.1"/>
    </source>
</evidence>
<keyword evidence="2" id="KW-1185">Reference proteome</keyword>
<organism evidence="1 2">
    <name type="scientific">Desulfosporosinus orientis (strain ATCC 19365 / DSM 765 / NCIMB 8382 / VKM B-1628 / Singapore I)</name>
    <name type="common">Desulfotomaculum orientis</name>
    <dbReference type="NCBI Taxonomy" id="768706"/>
    <lineage>
        <taxon>Bacteria</taxon>
        <taxon>Bacillati</taxon>
        <taxon>Bacillota</taxon>
        <taxon>Clostridia</taxon>
        <taxon>Eubacteriales</taxon>
        <taxon>Desulfitobacteriaceae</taxon>
        <taxon>Desulfosporosinus</taxon>
    </lineage>
</organism>
<reference evidence="1 2" key="2">
    <citation type="journal article" date="2012" name="J. Bacteriol.">
        <title>Complete genome sequences of Desulfosporosinus orientis DSM765T, Desulfosporosinus youngiae DSM17734T, Desulfosporosinus meridiei DSM13257T, and Desulfosporosinus acidiphilus DSM22704T.</title>
        <authorList>
            <person name="Pester M."/>
            <person name="Brambilla E."/>
            <person name="Alazard D."/>
            <person name="Rattei T."/>
            <person name="Weinmaier T."/>
            <person name="Han J."/>
            <person name="Lucas S."/>
            <person name="Lapidus A."/>
            <person name="Cheng J.F."/>
            <person name="Goodwin L."/>
            <person name="Pitluck S."/>
            <person name="Peters L."/>
            <person name="Ovchinnikova G."/>
            <person name="Teshima H."/>
            <person name="Detter J.C."/>
            <person name="Han C.S."/>
            <person name="Tapia R."/>
            <person name="Land M.L."/>
            <person name="Hauser L."/>
            <person name="Kyrpides N.C."/>
            <person name="Ivanova N.N."/>
            <person name="Pagani I."/>
            <person name="Huntmann M."/>
            <person name="Wei C.L."/>
            <person name="Davenport K.W."/>
            <person name="Daligault H."/>
            <person name="Chain P.S."/>
            <person name="Chen A."/>
            <person name="Mavromatis K."/>
            <person name="Markowitz V."/>
            <person name="Szeto E."/>
            <person name="Mikhailova N."/>
            <person name="Pati A."/>
            <person name="Wagner M."/>
            <person name="Woyke T."/>
            <person name="Ollivier B."/>
            <person name="Klenk H.P."/>
            <person name="Spring S."/>
            <person name="Loy A."/>
        </authorList>
    </citation>
    <scope>NUCLEOTIDE SEQUENCE [LARGE SCALE GENOMIC DNA]</scope>
    <source>
        <strain evidence="2">ATCC 19365 / DSM 765 / NCIMB 8382 / VKM B-1628</strain>
    </source>
</reference>
<dbReference type="eggNOG" id="COG3679">
    <property type="taxonomic scope" value="Bacteria"/>
</dbReference>
<dbReference type="Proteomes" id="UP000006346">
    <property type="component" value="Chromosome"/>
</dbReference>
<evidence type="ECO:0000313" key="2">
    <source>
        <dbReference type="Proteomes" id="UP000006346"/>
    </source>
</evidence>
<dbReference type="AlphaFoldDB" id="G7W600"/>
<dbReference type="EMBL" id="CP003108">
    <property type="protein sequence ID" value="AET67376.1"/>
    <property type="molecule type" value="Genomic_DNA"/>
</dbReference>
<name>G7W600_DESOD</name>
<dbReference type="Pfam" id="PF06133">
    <property type="entry name" value="Com_YlbF"/>
    <property type="match status" value="1"/>
</dbReference>
<reference evidence="2" key="1">
    <citation type="submission" date="2011-11" db="EMBL/GenBank/DDBJ databases">
        <title>Complete sequence of Desulfosporosinus orientis DSM 765.</title>
        <authorList>
            <person name="Lucas S."/>
            <person name="Han J."/>
            <person name="Lapidus A."/>
            <person name="Cheng J.-F."/>
            <person name="Goodwin L."/>
            <person name="Pitluck S."/>
            <person name="Peters L."/>
            <person name="Ovchinnikova G."/>
            <person name="Teshima H."/>
            <person name="Detter J.C."/>
            <person name="Han C."/>
            <person name="Tapia R."/>
            <person name="Land M."/>
            <person name="Hauser L."/>
            <person name="Kyrpides N."/>
            <person name="Ivanova N."/>
            <person name="Pagani I."/>
            <person name="Pester M."/>
            <person name="Spring S."/>
            <person name="Ollivier B."/>
            <person name="Rattei T."/>
            <person name="Klenk H.-P."/>
            <person name="Wagner M."/>
            <person name="Loy A."/>
            <person name="Woyke T."/>
        </authorList>
    </citation>
    <scope>NUCLEOTIDE SEQUENCE [LARGE SCALE GENOMIC DNA]</scope>
    <source>
        <strain evidence="2">ATCC 19365 / DSM 765 / NCIMB 8382 / VKM B-1628</strain>
    </source>
</reference>
<dbReference type="HOGENOM" id="CLU_163225_0_0_9"/>
<dbReference type="KEGG" id="dor:Desor_1737"/>
<dbReference type="SUPFAM" id="SSF158622">
    <property type="entry name" value="YheA/YmcA-like"/>
    <property type="match status" value="1"/>
</dbReference>
<evidence type="ECO:0008006" key="3">
    <source>
        <dbReference type="Google" id="ProtNLM"/>
    </source>
</evidence>
<dbReference type="Gene3D" id="1.20.1500.10">
    <property type="entry name" value="YheA/YmcA-like"/>
    <property type="match status" value="1"/>
</dbReference>
<dbReference type="InterPro" id="IPR010368">
    <property type="entry name" value="Com_YlbF"/>
</dbReference>
<accession>G7W600</accession>
<dbReference type="InterPro" id="IPR023378">
    <property type="entry name" value="YheA/YmcA-like_dom_sf"/>
</dbReference>
<protein>
    <recommendedName>
        <fullName evidence="3">YlbF family regulator</fullName>
    </recommendedName>
</protein>
<dbReference type="RefSeq" id="WP_014184195.1">
    <property type="nucleotide sequence ID" value="NC_016584.1"/>
</dbReference>
<dbReference type="PATRIC" id="fig|768706.3.peg.1738"/>
<dbReference type="OrthoDB" id="2083096at2"/>
<sequence>MDQIEELMQKATELGKSIAETKIYKDFKRAEYDLLQNDEARKLVESLHKMKNEQRGKQMAGIEVTSEEKDQLTELEQKCIRNKQVLTSNNANSRFQEFMEEITSCIRKGIQSVDN</sequence>